<feature type="domain" description="Endonuclease GajA/Old nuclease/RecF-like AAA" evidence="1">
    <location>
        <begin position="359"/>
        <end position="477"/>
    </location>
</feature>
<dbReference type="EMBL" id="DYXG01000107">
    <property type="protein sequence ID" value="HJE98111.1"/>
    <property type="molecule type" value="Genomic_DNA"/>
</dbReference>
<dbReference type="InterPro" id="IPR051396">
    <property type="entry name" value="Bact_Antivir_Def_Nuclease"/>
</dbReference>
<accession>A0A921FAU9</accession>
<reference evidence="2" key="1">
    <citation type="journal article" date="2021" name="PeerJ">
        <title>Extensive microbial diversity within the chicken gut microbiome revealed by metagenomics and culture.</title>
        <authorList>
            <person name="Gilroy R."/>
            <person name="Ravi A."/>
            <person name="Getino M."/>
            <person name="Pursley I."/>
            <person name="Horton D.L."/>
            <person name="Alikhan N.F."/>
            <person name="Baker D."/>
            <person name="Gharbi K."/>
            <person name="Hall N."/>
            <person name="Watson M."/>
            <person name="Adriaenssens E.M."/>
            <person name="Foster-Nyarko E."/>
            <person name="Jarju S."/>
            <person name="Secka A."/>
            <person name="Antonio M."/>
            <person name="Oren A."/>
            <person name="Chaudhuri R.R."/>
            <person name="La Ragione R."/>
            <person name="Hildebrand F."/>
            <person name="Pallen M.J."/>
        </authorList>
    </citation>
    <scope>NUCLEOTIDE SEQUENCE</scope>
    <source>
        <strain evidence="2">CHK174-6876</strain>
    </source>
</reference>
<evidence type="ECO:0000313" key="3">
    <source>
        <dbReference type="Proteomes" id="UP000707535"/>
    </source>
</evidence>
<comment type="caution">
    <text evidence="2">The sequence shown here is derived from an EMBL/GenBank/DDBJ whole genome shotgun (WGS) entry which is preliminary data.</text>
</comment>
<name>A0A921FAU9_9LACO</name>
<proteinExistence type="predicted"/>
<evidence type="ECO:0000313" key="2">
    <source>
        <dbReference type="EMBL" id="HJE98111.1"/>
    </source>
</evidence>
<dbReference type="PANTHER" id="PTHR43581:SF2">
    <property type="entry name" value="EXCINUCLEASE ATPASE SUBUNIT"/>
    <property type="match status" value="1"/>
</dbReference>
<feature type="domain" description="Endonuclease GajA/Old nuclease/RecF-like AAA" evidence="1">
    <location>
        <begin position="3"/>
        <end position="152"/>
    </location>
</feature>
<reference evidence="2" key="2">
    <citation type="submission" date="2021-09" db="EMBL/GenBank/DDBJ databases">
        <authorList>
            <person name="Gilroy R."/>
        </authorList>
    </citation>
    <scope>NUCLEOTIDE SEQUENCE</scope>
    <source>
        <strain evidence="2">CHK174-6876</strain>
    </source>
</reference>
<dbReference type="AlphaFoldDB" id="A0A921FAU9"/>
<evidence type="ECO:0000259" key="1">
    <source>
        <dbReference type="Pfam" id="PF13175"/>
    </source>
</evidence>
<dbReference type="SUPFAM" id="SSF52540">
    <property type="entry name" value="P-loop containing nucleoside triphosphate hydrolases"/>
    <property type="match status" value="1"/>
</dbReference>
<dbReference type="InterPro" id="IPR041685">
    <property type="entry name" value="AAA_GajA/Old/RecF-like"/>
</dbReference>
<sequence length="555" mass="62761">MLRTFTGQNYKAYESFKLDLKPLTILLGANSCGKSALINSLLMFSQTVDSMSLSDSALRLNGPKVGMGEALNIIKNKDDSKTLNFSFDFSDNSVVKNGIDTLRRETLESFAMIMRFTIQTVKNNDELVAKANNLINESLNAIVNFDEFEEAKLNIIADKLCQLIMLFRDAGNNIMFSRATSENLRRFIYECPLKRIKDCLTKVVSISGNKLSASKISYDFRYDKNKGVVKVSRFVLLNKNDERIVELLPKKNNVVVLSDVIPQEVFRGCKSDILEIMNPYSLGLFPVNEGRGFYVFFGNSYNPVVNFLSHVVSLGVLMLSKMFDGENVNHVSPLRAFPQRYYLLDKTVNHAQLNSADGSELAEILKKNTKITENINLLLAEFNLAVDIVRVNDIIHKIVINQDAVNLELTDVGFGISQVLPVLVQAYLSPKGSITIIEQPEIHLHPKMQAWLTDALIKISMQEKKIFIIETHSDALVRRIRLRIVDESSELTEDHVAIYHLERDEEGTSTLLNRVAVNSDGDITWPNEFMDVEIQDTIRIQELKIQKIMNSKGVH</sequence>
<dbReference type="InterPro" id="IPR027417">
    <property type="entry name" value="P-loop_NTPase"/>
</dbReference>
<dbReference type="Pfam" id="PF13175">
    <property type="entry name" value="AAA_15"/>
    <property type="match status" value="2"/>
</dbReference>
<dbReference type="Gene3D" id="3.40.50.300">
    <property type="entry name" value="P-loop containing nucleotide triphosphate hydrolases"/>
    <property type="match status" value="1"/>
</dbReference>
<dbReference type="PANTHER" id="PTHR43581">
    <property type="entry name" value="ATP/GTP PHOSPHATASE"/>
    <property type="match status" value="1"/>
</dbReference>
<protein>
    <submittedName>
        <fullName evidence="2">AAA family ATPase</fullName>
    </submittedName>
</protein>
<dbReference type="Proteomes" id="UP000707535">
    <property type="component" value="Unassembled WGS sequence"/>
</dbReference>
<gene>
    <name evidence="2" type="ORF">K8V00_10890</name>
</gene>
<organism evidence="2 3">
    <name type="scientific">Ligilactobacillus acidipiscis</name>
    <dbReference type="NCBI Taxonomy" id="89059"/>
    <lineage>
        <taxon>Bacteria</taxon>
        <taxon>Bacillati</taxon>
        <taxon>Bacillota</taxon>
        <taxon>Bacilli</taxon>
        <taxon>Lactobacillales</taxon>
        <taxon>Lactobacillaceae</taxon>
        <taxon>Ligilactobacillus</taxon>
    </lineage>
</organism>